<comment type="caution">
    <text evidence="4">The sequence shown here is derived from an EMBL/GenBank/DDBJ whole genome shotgun (WGS) entry which is preliminary data.</text>
</comment>
<feature type="domain" description="Gfo/Idh/MocA-like oxidoreductase C-terminal" evidence="3">
    <location>
        <begin position="72"/>
        <end position="223"/>
    </location>
</feature>
<reference evidence="4 5" key="1">
    <citation type="submission" date="2024-09" db="EMBL/GenBank/DDBJ databases">
        <title>Chromosome-scale assembly of Riccia fluitans.</title>
        <authorList>
            <person name="Paukszto L."/>
            <person name="Sawicki J."/>
            <person name="Karawczyk K."/>
            <person name="Piernik-Szablinska J."/>
            <person name="Szczecinska M."/>
            <person name="Mazdziarz M."/>
        </authorList>
    </citation>
    <scope>NUCLEOTIDE SEQUENCE [LARGE SCALE GENOMIC DNA]</scope>
    <source>
        <strain evidence="4">Rf_01</strain>
        <tissue evidence="4">Aerial parts of the thallus</tissue>
    </source>
</reference>
<evidence type="ECO:0000313" key="5">
    <source>
        <dbReference type="Proteomes" id="UP001605036"/>
    </source>
</evidence>
<evidence type="ECO:0000256" key="2">
    <source>
        <dbReference type="ARBA" id="ARBA00023002"/>
    </source>
</evidence>
<dbReference type="Pfam" id="PF02894">
    <property type="entry name" value="GFO_IDH_MocA_C"/>
    <property type="match status" value="1"/>
</dbReference>
<keyword evidence="2" id="KW-0560">Oxidoreductase</keyword>
<dbReference type="Gene3D" id="3.30.360.10">
    <property type="entry name" value="Dihydrodipicolinate Reductase, domain 2"/>
    <property type="match status" value="2"/>
</dbReference>
<sequence>MTDVMKVGLIVYGMSGQVFHAPVIEAVPQLKLVKDIRTPSTLSTHFVLRVFQNRRWDGDFLTVQKVLDGKLLGRVVENGVTADFRKQREVSKVDDNFEILMQYPGLKVTLKAGMLVKIPGPRYIVQGTEGTFHKHGIDPQEDALKMGRTPAEFGWGVSSKEDRGHLVTRTANLEIDARVETLPGSYQEYYSNIADAIRGRKELAVKPVTAMNTVRIIELAMESKC</sequence>
<dbReference type="InterPro" id="IPR051317">
    <property type="entry name" value="Gfo/Idh/MocA_oxidoreduct"/>
</dbReference>
<evidence type="ECO:0000256" key="1">
    <source>
        <dbReference type="ARBA" id="ARBA00010928"/>
    </source>
</evidence>
<proteinExistence type="inferred from homology"/>
<protein>
    <recommendedName>
        <fullName evidence="3">Gfo/Idh/MocA-like oxidoreductase C-terminal domain-containing protein</fullName>
    </recommendedName>
</protein>
<evidence type="ECO:0000259" key="3">
    <source>
        <dbReference type="Pfam" id="PF02894"/>
    </source>
</evidence>
<organism evidence="4 5">
    <name type="scientific">Riccia fluitans</name>
    <dbReference type="NCBI Taxonomy" id="41844"/>
    <lineage>
        <taxon>Eukaryota</taxon>
        <taxon>Viridiplantae</taxon>
        <taxon>Streptophyta</taxon>
        <taxon>Embryophyta</taxon>
        <taxon>Marchantiophyta</taxon>
        <taxon>Marchantiopsida</taxon>
        <taxon>Marchantiidae</taxon>
        <taxon>Marchantiales</taxon>
        <taxon>Ricciaceae</taxon>
        <taxon>Riccia</taxon>
    </lineage>
</organism>
<keyword evidence="5" id="KW-1185">Reference proteome</keyword>
<dbReference type="GO" id="GO:0016491">
    <property type="term" value="F:oxidoreductase activity"/>
    <property type="evidence" value="ECO:0007669"/>
    <property type="project" value="UniProtKB-KW"/>
</dbReference>
<dbReference type="AlphaFoldDB" id="A0ABD1YMH3"/>
<gene>
    <name evidence="4" type="ORF">R1flu_016589</name>
</gene>
<name>A0ABD1YMH3_9MARC</name>
<comment type="similarity">
    <text evidence="1">Belongs to the Gfo/Idh/MocA family.</text>
</comment>
<dbReference type="PANTHER" id="PTHR43708:SF5">
    <property type="entry name" value="CONSERVED EXPRESSED OXIDOREDUCTASE (EUROFUNG)-RELATED"/>
    <property type="match status" value="1"/>
</dbReference>
<dbReference type="EMBL" id="JBHFFA010000004">
    <property type="protein sequence ID" value="KAL2631903.1"/>
    <property type="molecule type" value="Genomic_DNA"/>
</dbReference>
<evidence type="ECO:0000313" key="4">
    <source>
        <dbReference type="EMBL" id="KAL2631903.1"/>
    </source>
</evidence>
<accession>A0ABD1YMH3</accession>
<dbReference type="PANTHER" id="PTHR43708">
    <property type="entry name" value="CONSERVED EXPRESSED OXIDOREDUCTASE (EUROFUNG)"/>
    <property type="match status" value="1"/>
</dbReference>
<dbReference type="SUPFAM" id="SSF55347">
    <property type="entry name" value="Glyceraldehyde-3-phosphate dehydrogenase-like, C-terminal domain"/>
    <property type="match status" value="1"/>
</dbReference>
<dbReference type="Proteomes" id="UP001605036">
    <property type="component" value="Unassembled WGS sequence"/>
</dbReference>
<dbReference type="InterPro" id="IPR004104">
    <property type="entry name" value="Gfo/Idh/MocA-like_OxRdtase_C"/>
</dbReference>